<reference evidence="2" key="1">
    <citation type="journal article" date="2020" name="Nature">
        <title>Giant virus diversity and host interactions through global metagenomics.</title>
        <authorList>
            <person name="Schulz F."/>
            <person name="Roux S."/>
            <person name="Paez-Espino D."/>
            <person name="Jungbluth S."/>
            <person name="Walsh D.A."/>
            <person name="Denef V.J."/>
            <person name="McMahon K.D."/>
            <person name="Konstantinidis K.T."/>
            <person name="Eloe-Fadrosh E.A."/>
            <person name="Kyrpides N.C."/>
            <person name="Woyke T."/>
        </authorList>
    </citation>
    <scope>NUCLEOTIDE SEQUENCE</scope>
    <source>
        <strain evidence="2">GVMAG-M-3300009422-16</strain>
    </source>
</reference>
<keyword evidence="1" id="KW-0472">Membrane</keyword>
<evidence type="ECO:0000313" key="2">
    <source>
        <dbReference type="EMBL" id="QHS86701.1"/>
    </source>
</evidence>
<sequence length="234" mass="27595">MGNILKNKKLYVGLLSTLLIIILVILTIRYFRGFTNIIEFPHDAKKKITAPHKLTQFSQVKRGLGFTQSFWIYIKDWNYRFMNEKYILNKGGFLIYLGAKNNNLYIEIPVLNKTRAEQIVYENLPIQKWVNIVVLLENRHLDIWLNGKLYHSRHLENVPDLKPKSDIIYLSNGGFSGYISRIYHYKNNLTKKNIKDIFHSGPINKNPLYKVLLLVKNIFVRNPFKKKILNCKKN</sequence>
<organism evidence="2">
    <name type="scientific">viral metagenome</name>
    <dbReference type="NCBI Taxonomy" id="1070528"/>
    <lineage>
        <taxon>unclassified sequences</taxon>
        <taxon>metagenomes</taxon>
        <taxon>organismal metagenomes</taxon>
    </lineage>
</organism>
<feature type="transmembrane region" description="Helical" evidence="1">
    <location>
        <begin position="12"/>
        <end position="31"/>
    </location>
</feature>
<evidence type="ECO:0000256" key="1">
    <source>
        <dbReference type="SAM" id="Phobius"/>
    </source>
</evidence>
<dbReference type="Gene3D" id="2.60.120.200">
    <property type="match status" value="1"/>
</dbReference>
<dbReference type="InterPro" id="IPR013320">
    <property type="entry name" value="ConA-like_dom_sf"/>
</dbReference>
<dbReference type="Pfam" id="PF13385">
    <property type="entry name" value="Laminin_G_3"/>
    <property type="match status" value="1"/>
</dbReference>
<evidence type="ECO:0008006" key="3">
    <source>
        <dbReference type="Google" id="ProtNLM"/>
    </source>
</evidence>
<protein>
    <recommendedName>
        <fullName evidence="3">Lectin/glucanase superfamily protein</fullName>
    </recommendedName>
</protein>
<proteinExistence type="predicted"/>
<accession>A0A6C0B4H1</accession>
<keyword evidence="1" id="KW-1133">Transmembrane helix</keyword>
<name>A0A6C0B4H1_9ZZZZ</name>
<dbReference type="SUPFAM" id="SSF49899">
    <property type="entry name" value="Concanavalin A-like lectins/glucanases"/>
    <property type="match status" value="1"/>
</dbReference>
<keyword evidence="1" id="KW-0812">Transmembrane</keyword>
<dbReference type="AlphaFoldDB" id="A0A6C0B4H1"/>
<dbReference type="EMBL" id="MN739060">
    <property type="protein sequence ID" value="QHS86701.1"/>
    <property type="molecule type" value="Genomic_DNA"/>
</dbReference>